<protein>
    <submittedName>
        <fullName evidence="1">Uncharacterized protein</fullName>
    </submittedName>
</protein>
<evidence type="ECO:0000313" key="1">
    <source>
        <dbReference type="EMBL" id="QKF94418.1"/>
    </source>
</evidence>
<dbReference type="EMBL" id="MT418680">
    <property type="protein sequence ID" value="QKF94418.1"/>
    <property type="molecule type" value="Genomic_DNA"/>
</dbReference>
<evidence type="ECO:0000313" key="2">
    <source>
        <dbReference type="Proteomes" id="UP001162001"/>
    </source>
</evidence>
<name>A0A7D3R2C9_9VIRU</name>
<accession>A0A7D3R2C9</accession>
<reference evidence="1 2" key="1">
    <citation type="submission" date="2020-04" db="EMBL/GenBank/DDBJ databases">
        <title>Advantages and limits of metagenomic assembly and binning of a giant virus.</title>
        <authorList>
            <person name="Schulz F."/>
            <person name="Andreani J."/>
            <person name="Francis R."/>
            <person name="Boudjemaa H."/>
            <person name="Bou Khalil J.Y."/>
            <person name="Lee J."/>
            <person name="La Scola B."/>
            <person name="Woyke T."/>
        </authorList>
    </citation>
    <scope>NUCLEOTIDE SEQUENCE [LARGE SCALE GENOMIC DNA]</scope>
    <source>
        <strain evidence="1 2">FV1/VV64</strain>
    </source>
</reference>
<sequence length="129" mass="14679">MDIILVCTTNLINNLPEVHHFVLNHLKNNDLNANNTIYTNPLPLIDPPIISFNRKDVIPTDKSIYMHVNENKDIISKHKIASLLPNPKIVNVIFPLDEDIYLGSIIISIKKTNSNNITYKLVNNVNELN</sequence>
<dbReference type="Proteomes" id="UP001162001">
    <property type="component" value="Segment"/>
</dbReference>
<gene>
    <name evidence="1" type="ORF">Fadolivirus_1_960</name>
</gene>
<keyword evidence="2" id="KW-1185">Reference proteome</keyword>
<proteinExistence type="predicted"/>
<organism evidence="1 2">
    <name type="scientific">Fadolivirus FV1/VV64</name>
    <dbReference type="NCBI Taxonomy" id="3070911"/>
    <lineage>
        <taxon>Viruses</taxon>
        <taxon>Varidnaviria</taxon>
        <taxon>Bamfordvirae</taxon>
        <taxon>Nucleocytoviricota</taxon>
        <taxon>Megaviricetes</taxon>
        <taxon>Imitervirales</taxon>
        <taxon>Mimiviridae</taxon>
        <taxon>Klosneuvirinae</taxon>
        <taxon>Fadolivirus</taxon>
        <taxon>Fadolivirus algeromassiliense</taxon>
    </lineage>
</organism>